<organism evidence="2 4">
    <name type="scientific">Anaerobutyricum hallii</name>
    <dbReference type="NCBI Taxonomy" id="39488"/>
    <lineage>
        <taxon>Bacteria</taxon>
        <taxon>Bacillati</taxon>
        <taxon>Bacillota</taxon>
        <taxon>Clostridia</taxon>
        <taxon>Lachnospirales</taxon>
        <taxon>Lachnospiraceae</taxon>
        <taxon>Anaerobutyricum</taxon>
    </lineage>
</organism>
<dbReference type="Proteomes" id="UP000262524">
    <property type="component" value="Unassembled WGS sequence"/>
</dbReference>
<evidence type="ECO:0000256" key="1">
    <source>
        <dbReference type="SAM" id="SignalP"/>
    </source>
</evidence>
<dbReference type="RefSeq" id="WP_117982264.1">
    <property type="nucleotide sequence ID" value="NZ_QSEP01000005.1"/>
</dbReference>
<dbReference type="NCBIfam" id="TIGR03057">
    <property type="entry name" value="xxxLxxG_by_4"/>
    <property type="match status" value="1"/>
</dbReference>
<dbReference type="EMBL" id="QSEP01000005">
    <property type="protein sequence ID" value="RGZ85911.1"/>
    <property type="molecule type" value="Genomic_DNA"/>
</dbReference>
<accession>A0A374NT57</accession>
<evidence type="ECO:0000313" key="5">
    <source>
        <dbReference type="Proteomes" id="UP000286561"/>
    </source>
</evidence>
<feature type="signal peptide" evidence="1">
    <location>
        <begin position="1"/>
        <end position="32"/>
    </location>
</feature>
<evidence type="ECO:0000313" key="4">
    <source>
        <dbReference type="Proteomes" id="UP000262524"/>
    </source>
</evidence>
<name>A0A374NT57_9FIRM</name>
<dbReference type="Gene3D" id="1.10.287.950">
    <property type="entry name" value="Methyl-accepting chemotaxis protein"/>
    <property type="match status" value="1"/>
</dbReference>
<dbReference type="InterPro" id="IPR023908">
    <property type="entry name" value="xxxLxxG_rpt"/>
</dbReference>
<evidence type="ECO:0000313" key="3">
    <source>
        <dbReference type="EMBL" id="RGZ85911.1"/>
    </source>
</evidence>
<gene>
    <name evidence="3" type="ORF">DW972_02320</name>
    <name evidence="2" type="ORF">DXD91_05140</name>
</gene>
<keyword evidence="1" id="KW-0732">Signal</keyword>
<dbReference type="EMBL" id="QSOE01000022">
    <property type="protein sequence ID" value="RGI90109.1"/>
    <property type="molecule type" value="Genomic_DNA"/>
</dbReference>
<dbReference type="Proteomes" id="UP000286561">
    <property type="component" value="Unassembled WGS sequence"/>
</dbReference>
<evidence type="ECO:0008006" key="6">
    <source>
        <dbReference type="Google" id="ProtNLM"/>
    </source>
</evidence>
<dbReference type="AlphaFoldDB" id="A0A374NT57"/>
<evidence type="ECO:0000313" key="2">
    <source>
        <dbReference type="EMBL" id="RGI90109.1"/>
    </source>
</evidence>
<comment type="caution">
    <text evidence="2">The sequence shown here is derived from an EMBL/GenBank/DDBJ whole genome shotgun (WGS) entry which is preliminary data.</text>
</comment>
<feature type="chain" id="PRO_5036332246" description="X-X-X-Leu-X-X-Gly heptad repeats" evidence="1">
    <location>
        <begin position="33"/>
        <end position="348"/>
    </location>
</feature>
<sequence>MRNKRFVKHTSRAFAILMSAMMAVGIAMPVNAAGKKDSKKEDKTETVYVNANADGSVDKITVSDWLKNHSSSDTLEDFSNLENIKNVKGDETFTQNADGSIVWDSKGNDIYYQGESNEELPVTMKVTYYLDGQQMDPKDMAGKSGEVKIRFDYYNNSNETVKVKGKNYNIKTPFTMVTGMILSSDVFSNIEVTNGKVISDGDKNVVVGLAFPGLKSSLNLASYDKLDDVDIPEYVEVTAKADKFELALTATAATTGTLKDIDTSNLNDVDDLKDSMDKLTDATDKLIDGSEALSDGMGTLSSSAGEYTKGVSSANAGVKQLLSGLNTLSSKSGQLESGVESLNKGLKA</sequence>
<reference evidence="4 5" key="1">
    <citation type="submission" date="2018-08" db="EMBL/GenBank/DDBJ databases">
        <title>A genome reference for cultivated species of the human gut microbiota.</title>
        <authorList>
            <person name="Zou Y."/>
            <person name="Xue W."/>
            <person name="Luo G."/>
        </authorList>
    </citation>
    <scope>NUCLEOTIDE SEQUENCE [LARGE SCALE GENOMIC DNA]</scope>
    <source>
        <strain evidence="3 5">AM48-23BH</strain>
        <strain evidence="2 4">TM10-1AC</strain>
    </source>
</reference>
<protein>
    <recommendedName>
        <fullName evidence="6">X-X-X-Leu-X-X-Gly heptad repeats</fullName>
    </recommendedName>
</protein>
<proteinExistence type="predicted"/>